<comment type="cofactor">
    <cofactor evidence="6">
        <name>[2Fe-2S] cluster</name>
        <dbReference type="ChEBI" id="CHEBI:190135"/>
    </cofactor>
</comment>
<protein>
    <submittedName>
        <fullName evidence="8">Ferredoxin</fullName>
    </submittedName>
</protein>
<dbReference type="InterPro" id="IPR001055">
    <property type="entry name" value="Adrenodoxin-like"/>
</dbReference>
<keyword evidence="2" id="KW-0001">2Fe-2S</keyword>
<dbReference type="InterPro" id="IPR036010">
    <property type="entry name" value="2Fe-2S_ferredoxin-like_sf"/>
</dbReference>
<dbReference type="AlphaFoldDB" id="A0A829YHN1"/>
<reference evidence="9" key="1">
    <citation type="submission" date="2020-01" db="EMBL/GenBank/DDBJ databases">
        <title>'Steroidobacter agaridevorans' sp. nov., agar-degrading bacteria isolated from rhizosphere soils.</title>
        <authorList>
            <person name="Ikenaga M."/>
            <person name="Kataoka M."/>
            <person name="Murouchi A."/>
            <person name="Katsuragi S."/>
            <person name="Sakai M."/>
        </authorList>
    </citation>
    <scope>NUCLEOTIDE SEQUENCE [LARGE SCALE GENOMIC DNA]</scope>
    <source>
        <strain evidence="9">YU21-B</strain>
    </source>
</reference>
<dbReference type="GO" id="GO:0140647">
    <property type="term" value="P:P450-containing electron transport chain"/>
    <property type="evidence" value="ECO:0007669"/>
    <property type="project" value="InterPro"/>
</dbReference>
<accession>A0A829YHN1</accession>
<dbReference type="Gene3D" id="3.10.20.30">
    <property type="match status" value="1"/>
</dbReference>
<evidence type="ECO:0000256" key="2">
    <source>
        <dbReference type="ARBA" id="ARBA00022714"/>
    </source>
</evidence>
<evidence type="ECO:0000256" key="5">
    <source>
        <dbReference type="ARBA" id="ARBA00023014"/>
    </source>
</evidence>
<dbReference type="PANTHER" id="PTHR23426:SF65">
    <property type="entry name" value="FERREDOXIN-2, MITOCHONDRIAL"/>
    <property type="match status" value="1"/>
</dbReference>
<dbReference type="PANTHER" id="PTHR23426">
    <property type="entry name" value="FERREDOXIN/ADRENODOXIN"/>
    <property type="match status" value="1"/>
</dbReference>
<name>A0A829YHN1_9GAMM</name>
<dbReference type="SUPFAM" id="SSF54292">
    <property type="entry name" value="2Fe-2S ferredoxin-like"/>
    <property type="match status" value="1"/>
</dbReference>
<dbReference type="Pfam" id="PF00111">
    <property type="entry name" value="Fer2"/>
    <property type="match status" value="1"/>
</dbReference>
<dbReference type="PRINTS" id="PR00355">
    <property type="entry name" value="ADRENODOXIN"/>
</dbReference>
<dbReference type="GO" id="GO:0046872">
    <property type="term" value="F:metal ion binding"/>
    <property type="evidence" value="ECO:0007669"/>
    <property type="project" value="UniProtKB-KW"/>
</dbReference>
<evidence type="ECO:0000313" key="9">
    <source>
        <dbReference type="Proteomes" id="UP000445000"/>
    </source>
</evidence>
<dbReference type="PROSITE" id="PS51085">
    <property type="entry name" value="2FE2S_FER_2"/>
    <property type="match status" value="1"/>
</dbReference>
<sequence>MLEAEPAMPRINVTTRSGETLTIDATAGSSLKDALMDGGVQEINAVTSCGGCCSCGTCHVFIDAADFPRLPGMQSQEDDLLYVRDDRQPTSRLACQINVTDQLEGLKVTVAPEW</sequence>
<evidence type="ECO:0000259" key="7">
    <source>
        <dbReference type="PROSITE" id="PS51085"/>
    </source>
</evidence>
<dbReference type="GO" id="GO:0009055">
    <property type="term" value="F:electron transfer activity"/>
    <property type="evidence" value="ECO:0007669"/>
    <property type="project" value="TreeGrafter"/>
</dbReference>
<feature type="domain" description="2Fe-2S ferredoxin-type" evidence="7">
    <location>
        <begin position="9"/>
        <end position="114"/>
    </location>
</feature>
<dbReference type="EMBL" id="BLJN01000004">
    <property type="protein sequence ID" value="GFE82056.1"/>
    <property type="molecule type" value="Genomic_DNA"/>
</dbReference>
<evidence type="ECO:0000313" key="8">
    <source>
        <dbReference type="EMBL" id="GFE82056.1"/>
    </source>
</evidence>
<gene>
    <name evidence="8" type="ORF">GCM10011487_40560</name>
</gene>
<comment type="caution">
    <text evidence="8">The sequence shown here is derived from an EMBL/GenBank/DDBJ whole genome shotgun (WGS) entry which is preliminary data.</text>
</comment>
<organism evidence="8 9">
    <name type="scientific">Steroidobacter agaridevorans</name>
    <dbReference type="NCBI Taxonomy" id="2695856"/>
    <lineage>
        <taxon>Bacteria</taxon>
        <taxon>Pseudomonadati</taxon>
        <taxon>Pseudomonadota</taxon>
        <taxon>Gammaproteobacteria</taxon>
        <taxon>Steroidobacterales</taxon>
        <taxon>Steroidobacteraceae</taxon>
        <taxon>Steroidobacter</taxon>
    </lineage>
</organism>
<dbReference type="Proteomes" id="UP000445000">
    <property type="component" value="Unassembled WGS sequence"/>
</dbReference>
<evidence type="ECO:0000256" key="1">
    <source>
        <dbReference type="ARBA" id="ARBA00010914"/>
    </source>
</evidence>
<dbReference type="InterPro" id="IPR001041">
    <property type="entry name" value="2Fe-2S_ferredoxin-type"/>
</dbReference>
<keyword evidence="5" id="KW-0411">Iron-sulfur</keyword>
<evidence type="ECO:0000256" key="6">
    <source>
        <dbReference type="ARBA" id="ARBA00034078"/>
    </source>
</evidence>
<dbReference type="GO" id="GO:0051537">
    <property type="term" value="F:2 iron, 2 sulfur cluster binding"/>
    <property type="evidence" value="ECO:0007669"/>
    <property type="project" value="UniProtKB-KW"/>
</dbReference>
<keyword evidence="9" id="KW-1185">Reference proteome</keyword>
<keyword evidence="4" id="KW-0408">Iron</keyword>
<evidence type="ECO:0000256" key="4">
    <source>
        <dbReference type="ARBA" id="ARBA00023004"/>
    </source>
</evidence>
<dbReference type="InterPro" id="IPR012675">
    <property type="entry name" value="Beta-grasp_dom_sf"/>
</dbReference>
<keyword evidence="3" id="KW-0479">Metal-binding</keyword>
<evidence type="ECO:0000256" key="3">
    <source>
        <dbReference type="ARBA" id="ARBA00022723"/>
    </source>
</evidence>
<proteinExistence type="inferred from homology"/>
<comment type="similarity">
    <text evidence="1">Belongs to the adrenodoxin/putidaredoxin family.</text>
</comment>